<dbReference type="PROSITE" id="PS00166">
    <property type="entry name" value="ENOYL_COA_HYDRATASE"/>
    <property type="match status" value="1"/>
</dbReference>
<protein>
    <submittedName>
        <fullName evidence="3">Enoyl-CoA hydratase/isomerase</fullName>
    </submittedName>
</protein>
<gene>
    <name evidence="3" type="ordered locus">Halhy_2424</name>
</gene>
<dbReference type="STRING" id="760192.Halhy_2424"/>
<organism evidence="3 4">
    <name type="scientific">Haliscomenobacter hydrossis (strain ATCC 27775 / DSM 1100 / LMG 10767 / O)</name>
    <dbReference type="NCBI Taxonomy" id="760192"/>
    <lineage>
        <taxon>Bacteria</taxon>
        <taxon>Pseudomonadati</taxon>
        <taxon>Bacteroidota</taxon>
        <taxon>Saprospiria</taxon>
        <taxon>Saprospirales</taxon>
        <taxon>Haliscomenobacteraceae</taxon>
        <taxon>Haliscomenobacter</taxon>
    </lineage>
</organism>
<dbReference type="PANTHER" id="PTHR43459">
    <property type="entry name" value="ENOYL-COA HYDRATASE"/>
    <property type="match status" value="1"/>
</dbReference>
<sequence length="258" mass="27726">MSAIVFEKKGQVARVIFNRPEVYNSFNRPMGRALLKALQVCADDADIRAVYLSGTGKAFCAGQDLNELQEPNPPTFDELLGNYYNPIVLQIAALKKPVVAAVNGVAAGAGANLALACDLVVATSSANFIQAFSKIGLVPDSGGTFNLPRLVGKQRATALMMLGEKISATAARDMGMIYEVYPDESFAESSWNLAEKLATMPTYALALIKQALQQSEHHTLKQQLDLELNLQGLAGASDDFAEGVKAFLEKRPPQFSGK</sequence>
<accession>F4KWE8</accession>
<name>F4KWE8_HALH1</name>
<reference key="2">
    <citation type="submission" date="2011-04" db="EMBL/GenBank/DDBJ databases">
        <title>Complete sequence of chromosome of Haliscomenobacter hydrossis DSM 1100.</title>
        <authorList>
            <consortium name="US DOE Joint Genome Institute (JGI-PGF)"/>
            <person name="Lucas S."/>
            <person name="Han J."/>
            <person name="Lapidus A."/>
            <person name="Bruce D."/>
            <person name="Goodwin L."/>
            <person name="Pitluck S."/>
            <person name="Peters L."/>
            <person name="Kyrpides N."/>
            <person name="Mavromatis K."/>
            <person name="Ivanova N."/>
            <person name="Ovchinnikova G."/>
            <person name="Pagani I."/>
            <person name="Daligault H."/>
            <person name="Detter J.C."/>
            <person name="Han C."/>
            <person name="Land M."/>
            <person name="Hauser L."/>
            <person name="Markowitz V."/>
            <person name="Cheng J.-F."/>
            <person name="Hugenholtz P."/>
            <person name="Woyke T."/>
            <person name="Wu D."/>
            <person name="Verbarg S."/>
            <person name="Frueling A."/>
            <person name="Brambilla E."/>
            <person name="Klenk H.-P."/>
            <person name="Eisen J.A."/>
        </authorList>
    </citation>
    <scope>NUCLEOTIDE SEQUENCE</scope>
    <source>
        <strain>DSM 1100</strain>
    </source>
</reference>
<proteinExistence type="inferred from homology"/>
<dbReference type="CDD" id="cd06558">
    <property type="entry name" value="crotonase-like"/>
    <property type="match status" value="1"/>
</dbReference>
<dbReference type="InterPro" id="IPR014748">
    <property type="entry name" value="Enoyl-CoA_hydra_C"/>
</dbReference>
<dbReference type="EMBL" id="CP002691">
    <property type="protein sequence ID" value="AEE50298.1"/>
    <property type="molecule type" value="Genomic_DNA"/>
</dbReference>
<dbReference type="InterPro" id="IPR018376">
    <property type="entry name" value="Enoyl-CoA_hyd/isom_CS"/>
</dbReference>
<reference evidence="3 4" key="1">
    <citation type="journal article" date="2011" name="Stand. Genomic Sci.">
        <title>Complete genome sequence of Haliscomenobacter hydrossis type strain (O).</title>
        <authorList>
            <consortium name="US DOE Joint Genome Institute (JGI-PGF)"/>
            <person name="Daligault H."/>
            <person name="Lapidus A."/>
            <person name="Zeytun A."/>
            <person name="Nolan M."/>
            <person name="Lucas S."/>
            <person name="Del Rio T.G."/>
            <person name="Tice H."/>
            <person name="Cheng J.F."/>
            <person name="Tapia R."/>
            <person name="Han C."/>
            <person name="Goodwin L."/>
            <person name="Pitluck S."/>
            <person name="Liolios K."/>
            <person name="Pagani I."/>
            <person name="Ivanova N."/>
            <person name="Huntemann M."/>
            <person name="Mavromatis K."/>
            <person name="Mikhailova N."/>
            <person name="Pati A."/>
            <person name="Chen A."/>
            <person name="Palaniappan K."/>
            <person name="Land M."/>
            <person name="Hauser L."/>
            <person name="Brambilla E.M."/>
            <person name="Rohde M."/>
            <person name="Verbarg S."/>
            <person name="Goker M."/>
            <person name="Bristow J."/>
            <person name="Eisen J.A."/>
            <person name="Markowitz V."/>
            <person name="Hugenholtz P."/>
            <person name="Kyrpides N.C."/>
            <person name="Klenk H.P."/>
            <person name="Woyke T."/>
        </authorList>
    </citation>
    <scope>NUCLEOTIDE SEQUENCE [LARGE SCALE GENOMIC DNA]</scope>
    <source>
        <strain evidence="4">ATCC 27775 / DSM 1100 / LMG 10767 / O</strain>
    </source>
</reference>
<dbReference type="Proteomes" id="UP000008461">
    <property type="component" value="Chromosome"/>
</dbReference>
<dbReference type="Pfam" id="PF00378">
    <property type="entry name" value="ECH_1"/>
    <property type="match status" value="1"/>
</dbReference>
<dbReference type="RefSeq" id="WP_013764847.1">
    <property type="nucleotide sequence ID" value="NC_015510.1"/>
</dbReference>
<dbReference type="SUPFAM" id="SSF52096">
    <property type="entry name" value="ClpP/crotonase"/>
    <property type="match status" value="1"/>
</dbReference>
<keyword evidence="4" id="KW-1185">Reference proteome</keyword>
<dbReference type="Gene3D" id="1.10.12.10">
    <property type="entry name" value="Lyase 2-enoyl-coa Hydratase, Chain A, domain 2"/>
    <property type="match status" value="1"/>
</dbReference>
<evidence type="ECO:0000313" key="4">
    <source>
        <dbReference type="Proteomes" id="UP000008461"/>
    </source>
</evidence>
<dbReference type="HOGENOM" id="CLU_009834_7_2_10"/>
<dbReference type="OrthoDB" id="9775794at2"/>
<evidence type="ECO:0000256" key="2">
    <source>
        <dbReference type="RuleBase" id="RU003707"/>
    </source>
</evidence>
<dbReference type="KEGG" id="hhy:Halhy_2424"/>
<dbReference type="eggNOG" id="COG1024">
    <property type="taxonomic scope" value="Bacteria"/>
</dbReference>
<dbReference type="PANTHER" id="PTHR43459:SF1">
    <property type="entry name" value="EG:BACN32G11.4 PROTEIN"/>
    <property type="match status" value="1"/>
</dbReference>
<dbReference type="InterPro" id="IPR029045">
    <property type="entry name" value="ClpP/crotonase-like_dom_sf"/>
</dbReference>
<dbReference type="AlphaFoldDB" id="F4KWE8"/>
<comment type="similarity">
    <text evidence="1 2">Belongs to the enoyl-CoA hydratase/isomerase family.</text>
</comment>
<evidence type="ECO:0000256" key="1">
    <source>
        <dbReference type="ARBA" id="ARBA00005254"/>
    </source>
</evidence>
<dbReference type="InterPro" id="IPR001753">
    <property type="entry name" value="Enoyl-CoA_hydra/iso"/>
</dbReference>
<evidence type="ECO:0000313" key="3">
    <source>
        <dbReference type="EMBL" id="AEE50298.1"/>
    </source>
</evidence>
<dbReference type="Gene3D" id="3.90.226.10">
    <property type="entry name" value="2-enoyl-CoA Hydratase, Chain A, domain 1"/>
    <property type="match status" value="1"/>
</dbReference>
<dbReference type="GO" id="GO:0003824">
    <property type="term" value="F:catalytic activity"/>
    <property type="evidence" value="ECO:0007669"/>
    <property type="project" value="InterPro"/>
</dbReference>